<gene>
    <name evidence="12" type="ORF">VNO80_14434</name>
</gene>
<dbReference type="FunFam" id="1.10.10.10:FF:000037">
    <property type="entry name" value="Heat stress transcription factor B-4"/>
    <property type="match status" value="1"/>
</dbReference>
<comment type="subunit">
    <text evidence="2">Homotrimer.</text>
</comment>
<dbReference type="SMART" id="SM00415">
    <property type="entry name" value="HSF"/>
    <property type="match status" value="1"/>
</dbReference>
<evidence type="ECO:0000256" key="1">
    <source>
        <dbReference type="ARBA" id="ARBA00004123"/>
    </source>
</evidence>
<keyword evidence="10" id="KW-0175">Coiled coil</keyword>
<proteinExistence type="inferred from homology"/>
<feature type="coiled-coil region" evidence="10">
    <location>
        <begin position="143"/>
        <end position="170"/>
    </location>
</feature>
<dbReference type="PANTHER" id="PTHR10015">
    <property type="entry name" value="HEAT SHOCK TRANSCRIPTION FACTOR"/>
    <property type="match status" value="1"/>
</dbReference>
<accession>A0AAN9MIC7</accession>
<dbReference type="SUPFAM" id="SSF46785">
    <property type="entry name" value="Winged helix' DNA-binding domain"/>
    <property type="match status" value="1"/>
</dbReference>
<evidence type="ECO:0000256" key="6">
    <source>
        <dbReference type="ARBA" id="ARBA00023125"/>
    </source>
</evidence>
<feature type="domain" description="HSF-type DNA-binding" evidence="11">
    <location>
        <begin position="17"/>
        <end position="110"/>
    </location>
</feature>
<dbReference type="GO" id="GO:0003700">
    <property type="term" value="F:DNA-binding transcription factor activity"/>
    <property type="evidence" value="ECO:0007669"/>
    <property type="project" value="InterPro"/>
</dbReference>
<evidence type="ECO:0000256" key="4">
    <source>
        <dbReference type="ARBA" id="ARBA00023015"/>
    </source>
</evidence>
<reference evidence="12 13" key="1">
    <citation type="submission" date="2024-01" db="EMBL/GenBank/DDBJ databases">
        <title>The genomes of 5 underutilized Papilionoideae crops provide insights into root nodulation and disease resistanc.</title>
        <authorList>
            <person name="Jiang F."/>
        </authorList>
    </citation>
    <scope>NUCLEOTIDE SEQUENCE [LARGE SCALE GENOMIC DNA]</scope>
    <source>
        <strain evidence="12">JINMINGXINNONG_FW02</strain>
        <tissue evidence="12">Leaves</tissue>
    </source>
</reference>
<keyword evidence="5" id="KW-0346">Stress response</keyword>
<dbReference type="AlphaFoldDB" id="A0AAN9MIC7"/>
<dbReference type="GO" id="GO:0006357">
    <property type="term" value="P:regulation of transcription by RNA polymerase II"/>
    <property type="evidence" value="ECO:0007669"/>
    <property type="project" value="TreeGrafter"/>
</dbReference>
<evidence type="ECO:0000256" key="5">
    <source>
        <dbReference type="ARBA" id="ARBA00023016"/>
    </source>
</evidence>
<comment type="subcellular location">
    <subcellularLocation>
        <location evidence="1">Nucleus</location>
    </subcellularLocation>
</comment>
<evidence type="ECO:0000313" key="13">
    <source>
        <dbReference type="Proteomes" id="UP001374584"/>
    </source>
</evidence>
<keyword evidence="6" id="KW-0238">DNA-binding</keyword>
<dbReference type="GO" id="GO:0005634">
    <property type="term" value="C:nucleus"/>
    <property type="evidence" value="ECO:0007669"/>
    <property type="project" value="UniProtKB-SubCell"/>
</dbReference>
<name>A0AAN9MIC7_PHACN</name>
<keyword evidence="4" id="KW-0805">Transcription regulation</keyword>
<evidence type="ECO:0000256" key="7">
    <source>
        <dbReference type="ARBA" id="ARBA00023163"/>
    </source>
</evidence>
<protein>
    <recommendedName>
        <fullName evidence="11">HSF-type DNA-binding domain-containing protein</fullName>
    </recommendedName>
</protein>
<evidence type="ECO:0000256" key="9">
    <source>
        <dbReference type="RuleBase" id="RU004020"/>
    </source>
</evidence>
<dbReference type="InterPro" id="IPR000232">
    <property type="entry name" value="HSF_DNA-bd"/>
</dbReference>
<dbReference type="GO" id="GO:0000978">
    <property type="term" value="F:RNA polymerase II cis-regulatory region sequence-specific DNA binding"/>
    <property type="evidence" value="ECO:0007669"/>
    <property type="project" value="TreeGrafter"/>
</dbReference>
<keyword evidence="8" id="KW-0539">Nucleus</keyword>
<organism evidence="12 13">
    <name type="scientific">Phaseolus coccineus</name>
    <name type="common">Scarlet runner bean</name>
    <name type="synonym">Phaseolus multiflorus</name>
    <dbReference type="NCBI Taxonomy" id="3886"/>
    <lineage>
        <taxon>Eukaryota</taxon>
        <taxon>Viridiplantae</taxon>
        <taxon>Streptophyta</taxon>
        <taxon>Embryophyta</taxon>
        <taxon>Tracheophyta</taxon>
        <taxon>Spermatophyta</taxon>
        <taxon>Magnoliopsida</taxon>
        <taxon>eudicotyledons</taxon>
        <taxon>Gunneridae</taxon>
        <taxon>Pentapetalae</taxon>
        <taxon>rosids</taxon>
        <taxon>fabids</taxon>
        <taxon>Fabales</taxon>
        <taxon>Fabaceae</taxon>
        <taxon>Papilionoideae</taxon>
        <taxon>50 kb inversion clade</taxon>
        <taxon>NPAAA clade</taxon>
        <taxon>indigoferoid/millettioid clade</taxon>
        <taxon>Phaseoleae</taxon>
        <taxon>Phaseolus</taxon>
    </lineage>
</organism>
<keyword evidence="3" id="KW-0597">Phosphoprotein</keyword>
<evidence type="ECO:0000256" key="8">
    <source>
        <dbReference type="ARBA" id="ARBA00023242"/>
    </source>
</evidence>
<evidence type="ECO:0000259" key="11">
    <source>
        <dbReference type="SMART" id="SM00415"/>
    </source>
</evidence>
<dbReference type="EMBL" id="JAYMYR010000006">
    <property type="protein sequence ID" value="KAK7355186.1"/>
    <property type="molecule type" value="Genomic_DNA"/>
</dbReference>
<comment type="caution">
    <text evidence="12">The sequence shown here is derived from an EMBL/GenBank/DDBJ whole genome shotgun (WGS) entry which is preliminary data.</text>
</comment>
<evidence type="ECO:0000256" key="10">
    <source>
        <dbReference type="SAM" id="Coils"/>
    </source>
</evidence>
<evidence type="ECO:0000256" key="3">
    <source>
        <dbReference type="ARBA" id="ARBA00022553"/>
    </source>
</evidence>
<evidence type="ECO:0000313" key="12">
    <source>
        <dbReference type="EMBL" id="KAK7355186.1"/>
    </source>
</evidence>
<sequence length="214" mass="25166">MEEESEKGLLECMRKLSTPPFLLKTYMLVEDSTTNDVVSWNDDGTTFVVLQPAEFARDLLPTLFNHCNFSSFLRQLSTYGFRKVATSKWEFCNERFRKGEKELLCEIRRKKSCVRKRQHTNIAPIQDSDEDQRSLVSAFSSNYAVLMDQNKRLKKENGVLQSELTTMKRKCRDLLDLVTKYSCAMEERVDEKPLSFRVRLEEAQREREINRGRK</sequence>
<dbReference type="InterPro" id="IPR036390">
    <property type="entry name" value="WH_DNA-bd_sf"/>
</dbReference>
<dbReference type="Proteomes" id="UP001374584">
    <property type="component" value="Unassembled WGS sequence"/>
</dbReference>
<dbReference type="PRINTS" id="PR00056">
    <property type="entry name" value="HSFDOMAIN"/>
</dbReference>
<dbReference type="InterPro" id="IPR036388">
    <property type="entry name" value="WH-like_DNA-bd_sf"/>
</dbReference>
<dbReference type="PANTHER" id="PTHR10015:SF285">
    <property type="entry name" value="HEAT STRESS TRANSCRIPTION FACTOR B-3"/>
    <property type="match status" value="1"/>
</dbReference>
<evidence type="ECO:0000256" key="2">
    <source>
        <dbReference type="ARBA" id="ARBA00011233"/>
    </source>
</evidence>
<keyword evidence="7" id="KW-0804">Transcription</keyword>
<keyword evidence="13" id="KW-1185">Reference proteome</keyword>
<comment type="similarity">
    <text evidence="9">Belongs to the HSF family.</text>
</comment>
<dbReference type="Pfam" id="PF00447">
    <property type="entry name" value="HSF_DNA-bind"/>
    <property type="match status" value="1"/>
</dbReference>
<dbReference type="Gene3D" id="1.10.10.10">
    <property type="entry name" value="Winged helix-like DNA-binding domain superfamily/Winged helix DNA-binding domain"/>
    <property type="match status" value="1"/>
</dbReference>